<comment type="caution">
    <text evidence="4">The sequence shown here is derived from an EMBL/GenBank/DDBJ whole genome shotgun (WGS) entry which is preliminary data.</text>
</comment>
<proteinExistence type="inferred from homology"/>
<dbReference type="InterPro" id="IPR008996">
    <property type="entry name" value="IL1/FGF"/>
</dbReference>
<comment type="similarity">
    <text evidence="1 2">Belongs to the heparin-binding growth factors family.</text>
</comment>
<dbReference type="GO" id="GO:0008083">
    <property type="term" value="F:growth factor activity"/>
    <property type="evidence" value="ECO:0007669"/>
    <property type="project" value="InterPro"/>
</dbReference>
<feature type="compositionally biased region" description="Basic and acidic residues" evidence="3">
    <location>
        <begin position="70"/>
        <end position="79"/>
    </location>
</feature>
<dbReference type="SMART" id="SM00442">
    <property type="entry name" value="FGF"/>
    <property type="match status" value="1"/>
</dbReference>
<dbReference type="Gene3D" id="2.80.10.50">
    <property type="match status" value="1"/>
</dbReference>
<dbReference type="InterPro" id="IPR002209">
    <property type="entry name" value="Fibroblast_GF_fam"/>
</dbReference>
<dbReference type="Proteomes" id="UP000821866">
    <property type="component" value="Chromosome 6"/>
</dbReference>
<dbReference type="PANTHER" id="PTHR11486">
    <property type="entry name" value="FIBROBLAST GROWTH FACTOR"/>
    <property type="match status" value="1"/>
</dbReference>
<name>A0A9J6DNG1_RHIMP</name>
<evidence type="ECO:0000313" key="5">
    <source>
        <dbReference type="Proteomes" id="UP000821866"/>
    </source>
</evidence>
<dbReference type="PRINTS" id="PR00262">
    <property type="entry name" value="IL1HBGF"/>
</dbReference>
<dbReference type="PRINTS" id="PR00263">
    <property type="entry name" value="HBGFFGF"/>
</dbReference>
<feature type="region of interest" description="Disordered" evidence="3">
    <location>
        <begin position="248"/>
        <end position="272"/>
    </location>
</feature>
<keyword evidence="5" id="KW-1185">Reference proteome</keyword>
<organism evidence="4 5">
    <name type="scientific">Rhipicephalus microplus</name>
    <name type="common">Cattle tick</name>
    <name type="synonym">Boophilus microplus</name>
    <dbReference type="NCBI Taxonomy" id="6941"/>
    <lineage>
        <taxon>Eukaryota</taxon>
        <taxon>Metazoa</taxon>
        <taxon>Ecdysozoa</taxon>
        <taxon>Arthropoda</taxon>
        <taxon>Chelicerata</taxon>
        <taxon>Arachnida</taxon>
        <taxon>Acari</taxon>
        <taxon>Parasitiformes</taxon>
        <taxon>Ixodida</taxon>
        <taxon>Ixodoidea</taxon>
        <taxon>Ixodidae</taxon>
        <taxon>Rhipicephalinae</taxon>
        <taxon>Rhipicephalus</taxon>
        <taxon>Boophilus</taxon>
    </lineage>
</organism>
<feature type="region of interest" description="Disordered" evidence="3">
    <location>
        <begin position="70"/>
        <end position="102"/>
    </location>
</feature>
<evidence type="ECO:0000256" key="1">
    <source>
        <dbReference type="ARBA" id="ARBA00007936"/>
    </source>
</evidence>
<gene>
    <name evidence="4" type="ORF">HPB51_013200</name>
</gene>
<reference evidence="4" key="2">
    <citation type="submission" date="2021-09" db="EMBL/GenBank/DDBJ databases">
        <authorList>
            <person name="Jia N."/>
            <person name="Wang J."/>
            <person name="Shi W."/>
            <person name="Du L."/>
            <person name="Sun Y."/>
            <person name="Zhan W."/>
            <person name="Jiang J."/>
            <person name="Wang Q."/>
            <person name="Zhang B."/>
            <person name="Ji P."/>
            <person name="Sakyi L.B."/>
            <person name="Cui X."/>
            <person name="Yuan T."/>
            <person name="Jiang B."/>
            <person name="Yang W."/>
            <person name="Lam T.T.-Y."/>
            <person name="Chang Q."/>
            <person name="Ding S."/>
            <person name="Wang X."/>
            <person name="Zhu J."/>
            <person name="Ruan X."/>
            <person name="Zhao L."/>
            <person name="Wei J."/>
            <person name="Que T."/>
            <person name="Du C."/>
            <person name="Cheng J."/>
            <person name="Dai P."/>
            <person name="Han X."/>
            <person name="Huang E."/>
            <person name="Gao Y."/>
            <person name="Liu J."/>
            <person name="Shao H."/>
            <person name="Ye R."/>
            <person name="Li L."/>
            <person name="Wei W."/>
            <person name="Wang X."/>
            <person name="Wang C."/>
            <person name="Huo Q."/>
            <person name="Li W."/>
            <person name="Guo W."/>
            <person name="Chen H."/>
            <person name="Chen S."/>
            <person name="Zhou L."/>
            <person name="Zhou L."/>
            <person name="Ni X."/>
            <person name="Tian J."/>
            <person name="Zhou Y."/>
            <person name="Sheng Y."/>
            <person name="Liu T."/>
            <person name="Pan Y."/>
            <person name="Xia L."/>
            <person name="Li J."/>
            <person name="Zhao F."/>
            <person name="Cao W."/>
        </authorList>
    </citation>
    <scope>NUCLEOTIDE SEQUENCE</scope>
    <source>
        <strain evidence="4">Rmic-2018</strain>
        <tissue evidence="4">Larvae</tissue>
    </source>
</reference>
<protein>
    <recommendedName>
        <fullName evidence="2">Fibroblast growth factor</fullName>
        <shortName evidence="2">FGF</shortName>
    </recommendedName>
</protein>
<dbReference type="VEuPathDB" id="VectorBase:LOC119171939"/>
<dbReference type="AlphaFoldDB" id="A0A9J6DNG1"/>
<sequence>MGSVVGDEEPARAPVQRCLTATAAVMVSSARASDDLWPTRRQASFAETAALLRPDPPPLFRLRLGKGKRNEAELAREASGEPSTGDATASDGVPDGSSRACASRWSPSRLVGEASAIWSNMARFRPAFLGGRDDNLPDHLGPVKQLFCRTGHNLAVFPAGTVYGTREAYNRYAILELLSHDIGQVRIRGVETGLFVCMDAEGRVYAKKNRMDEEGIFYEMYEGGYNLYLSKLNKDKGWYLGIKKSGVPKPGPRTARGQKAVQFLPRAAKPRS</sequence>
<accession>A0A9J6DNG1</accession>
<dbReference type="CDD" id="cd00058">
    <property type="entry name" value="beta-trefoil_FGF"/>
    <property type="match status" value="1"/>
</dbReference>
<evidence type="ECO:0000313" key="4">
    <source>
        <dbReference type="EMBL" id="KAH8023362.1"/>
    </source>
</evidence>
<dbReference type="SUPFAM" id="SSF50353">
    <property type="entry name" value="Cytokine"/>
    <property type="match status" value="1"/>
</dbReference>
<dbReference type="InterPro" id="IPR056378">
    <property type="entry name" value="Let-756-like_FGF"/>
</dbReference>
<evidence type="ECO:0000256" key="3">
    <source>
        <dbReference type="SAM" id="MobiDB-lite"/>
    </source>
</evidence>
<reference evidence="4" key="1">
    <citation type="journal article" date="2020" name="Cell">
        <title>Large-Scale Comparative Analyses of Tick Genomes Elucidate Their Genetic Diversity and Vector Capacities.</title>
        <authorList>
            <consortium name="Tick Genome and Microbiome Consortium (TIGMIC)"/>
            <person name="Jia N."/>
            <person name="Wang J."/>
            <person name="Shi W."/>
            <person name="Du L."/>
            <person name="Sun Y."/>
            <person name="Zhan W."/>
            <person name="Jiang J.F."/>
            <person name="Wang Q."/>
            <person name="Zhang B."/>
            <person name="Ji P."/>
            <person name="Bell-Sakyi L."/>
            <person name="Cui X.M."/>
            <person name="Yuan T.T."/>
            <person name="Jiang B.G."/>
            <person name="Yang W.F."/>
            <person name="Lam T.T."/>
            <person name="Chang Q.C."/>
            <person name="Ding S.J."/>
            <person name="Wang X.J."/>
            <person name="Zhu J.G."/>
            <person name="Ruan X.D."/>
            <person name="Zhao L."/>
            <person name="Wei J.T."/>
            <person name="Ye R.Z."/>
            <person name="Que T.C."/>
            <person name="Du C.H."/>
            <person name="Zhou Y.H."/>
            <person name="Cheng J.X."/>
            <person name="Dai P.F."/>
            <person name="Guo W.B."/>
            <person name="Han X.H."/>
            <person name="Huang E.J."/>
            <person name="Li L.F."/>
            <person name="Wei W."/>
            <person name="Gao Y.C."/>
            <person name="Liu J.Z."/>
            <person name="Shao H.Z."/>
            <person name="Wang X."/>
            <person name="Wang C.C."/>
            <person name="Yang T.C."/>
            <person name="Huo Q.B."/>
            <person name="Li W."/>
            <person name="Chen H.Y."/>
            <person name="Chen S.E."/>
            <person name="Zhou L.G."/>
            <person name="Ni X.B."/>
            <person name="Tian J.H."/>
            <person name="Sheng Y."/>
            <person name="Liu T."/>
            <person name="Pan Y.S."/>
            <person name="Xia L.Y."/>
            <person name="Li J."/>
            <person name="Zhao F."/>
            <person name="Cao W.C."/>
        </authorList>
    </citation>
    <scope>NUCLEOTIDE SEQUENCE</scope>
    <source>
        <strain evidence="4">Rmic-2018</strain>
    </source>
</reference>
<evidence type="ECO:0000256" key="2">
    <source>
        <dbReference type="RuleBase" id="RU049442"/>
    </source>
</evidence>
<dbReference type="EMBL" id="JABSTU010000008">
    <property type="protein sequence ID" value="KAH8023362.1"/>
    <property type="molecule type" value="Genomic_DNA"/>
</dbReference>
<dbReference type="Pfam" id="PF00167">
    <property type="entry name" value="FGF"/>
    <property type="match status" value="1"/>
</dbReference>